<keyword evidence="2" id="KW-1185">Reference proteome</keyword>
<proteinExistence type="predicted"/>
<comment type="caution">
    <text evidence="1">The sequence shown here is derived from an EMBL/GenBank/DDBJ whole genome shotgun (WGS) entry which is preliminary data.</text>
</comment>
<sequence length="148" mass="15807">MSRRIGALVVVLVLIGLGIGYAFWSMRSDDPGTIATSTTTPAGSSDASAEADKAAFASQDAARLEKALNSGDQGEQLSALSANLRAVAEEQNFQLIPPGQQIRLLSDTFRSTGDAATVESEMSDGRRFLLLMMREADHWQIVTTEEAS</sequence>
<dbReference type="Proteomes" id="UP001597402">
    <property type="component" value="Unassembled WGS sequence"/>
</dbReference>
<dbReference type="RefSeq" id="WP_376873188.1">
    <property type="nucleotide sequence ID" value="NZ_JBHUHP010000005.1"/>
</dbReference>
<dbReference type="EMBL" id="JBHUHP010000005">
    <property type="protein sequence ID" value="MFD2091176.1"/>
    <property type="molecule type" value="Genomic_DNA"/>
</dbReference>
<evidence type="ECO:0000313" key="2">
    <source>
        <dbReference type="Proteomes" id="UP001597402"/>
    </source>
</evidence>
<name>A0ABW4X709_9ACTN</name>
<evidence type="ECO:0008006" key="3">
    <source>
        <dbReference type="Google" id="ProtNLM"/>
    </source>
</evidence>
<evidence type="ECO:0000313" key="1">
    <source>
        <dbReference type="EMBL" id="MFD2091176.1"/>
    </source>
</evidence>
<protein>
    <recommendedName>
        <fullName evidence="3">Mce-associated membrane protein</fullName>
    </recommendedName>
</protein>
<organism evidence="1 2">
    <name type="scientific">Blastococcus deserti</name>
    <dbReference type="NCBI Taxonomy" id="2259033"/>
    <lineage>
        <taxon>Bacteria</taxon>
        <taxon>Bacillati</taxon>
        <taxon>Actinomycetota</taxon>
        <taxon>Actinomycetes</taxon>
        <taxon>Geodermatophilales</taxon>
        <taxon>Geodermatophilaceae</taxon>
        <taxon>Blastococcus</taxon>
    </lineage>
</organism>
<gene>
    <name evidence="1" type="ORF">ACFSHS_06260</name>
</gene>
<accession>A0ABW4X709</accession>
<reference evidence="2" key="1">
    <citation type="journal article" date="2019" name="Int. J. Syst. Evol. Microbiol.">
        <title>The Global Catalogue of Microorganisms (GCM) 10K type strain sequencing project: providing services to taxonomists for standard genome sequencing and annotation.</title>
        <authorList>
            <consortium name="The Broad Institute Genomics Platform"/>
            <consortium name="The Broad Institute Genome Sequencing Center for Infectious Disease"/>
            <person name="Wu L."/>
            <person name="Ma J."/>
        </authorList>
    </citation>
    <scope>NUCLEOTIDE SEQUENCE [LARGE SCALE GENOMIC DNA]</scope>
    <source>
        <strain evidence="2">JCM 3338</strain>
    </source>
</reference>